<reference evidence="1" key="1">
    <citation type="submission" date="2021-06" db="EMBL/GenBank/DDBJ databases">
        <authorList>
            <person name="Kallberg Y."/>
            <person name="Tangrot J."/>
            <person name="Rosling A."/>
        </authorList>
    </citation>
    <scope>NUCLEOTIDE SEQUENCE</scope>
    <source>
        <strain evidence="1">MA453B</strain>
    </source>
</reference>
<protein>
    <submittedName>
        <fullName evidence="1">11860_t:CDS:1</fullName>
    </submittedName>
</protein>
<dbReference type="AlphaFoldDB" id="A0A9N9F0Y3"/>
<keyword evidence="2" id="KW-1185">Reference proteome</keyword>
<accession>A0A9N9F0Y3</accession>
<dbReference type="EMBL" id="CAJVPY010000982">
    <property type="protein sequence ID" value="CAG8501882.1"/>
    <property type="molecule type" value="Genomic_DNA"/>
</dbReference>
<dbReference type="Proteomes" id="UP000789405">
    <property type="component" value="Unassembled WGS sequence"/>
</dbReference>
<gene>
    <name evidence="1" type="ORF">DERYTH_LOCUS2943</name>
</gene>
<name>A0A9N9F0Y3_9GLOM</name>
<evidence type="ECO:0000313" key="2">
    <source>
        <dbReference type="Proteomes" id="UP000789405"/>
    </source>
</evidence>
<evidence type="ECO:0000313" key="1">
    <source>
        <dbReference type="EMBL" id="CAG8501882.1"/>
    </source>
</evidence>
<organism evidence="1 2">
    <name type="scientific">Dentiscutata erythropus</name>
    <dbReference type="NCBI Taxonomy" id="1348616"/>
    <lineage>
        <taxon>Eukaryota</taxon>
        <taxon>Fungi</taxon>
        <taxon>Fungi incertae sedis</taxon>
        <taxon>Mucoromycota</taxon>
        <taxon>Glomeromycotina</taxon>
        <taxon>Glomeromycetes</taxon>
        <taxon>Diversisporales</taxon>
        <taxon>Gigasporaceae</taxon>
        <taxon>Dentiscutata</taxon>
    </lineage>
</organism>
<sequence>MQSSNYNNCASLGCSLMTAIIIEATREELYLPSPKDIIRQEPSDRAGCLIKVEVKHTSLPASTSIVIAFVAWLEMSRQVSKLFVCLASISRAYKI</sequence>
<comment type="caution">
    <text evidence="1">The sequence shown here is derived from an EMBL/GenBank/DDBJ whole genome shotgun (WGS) entry which is preliminary data.</text>
</comment>
<proteinExistence type="predicted"/>